<sequence>MYRTLTRMLNDGWISDGWEDPRTLAAGHEPRRYYVLTATGREALADVVAHRLPPLRVQIVAVFRRRTPAFSSENRTHTAELVARRWRALRARKPRRR</sequence>
<reference evidence="3" key="1">
    <citation type="submission" date="2016-10" db="EMBL/GenBank/DDBJ databases">
        <authorList>
            <person name="Varghese N."/>
            <person name="Submissions S."/>
        </authorList>
    </citation>
    <scope>NUCLEOTIDE SEQUENCE [LARGE SCALE GENOMIC DNA]</scope>
    <source>
        <strain evidence="3">DSM 44637</strain>
    </source>
</reference>
<protein>
    <submittedName>
        <fullName evidence="2">Transcriptional regulator PadR-like family protein</fullName>
    </submittedName>
</protein>
<dbReference type="Proteomes" id="UP000199137">
    <property type="component" value="Unassembled WGS sequence"/>
</dbReference>
<evidence type="ECO:0000313" key="2">
    <source>
        <dbReference type="EMBL" id="SFQ26429.1"/>
    </source>
</evidence>
<dbReference type="SUPFAM" id="SSF46785">
    <property type="entry name" value="Winged helix' DNA-binding domain"/>
    <property type="match status" value="1"/>
</dbReference>
<dbReference type="AlphaFoldDB" id="A0A1I5X381"/>
<accession>A0A1I5X381</accession>
<name>A0A1I5X381_9PSEU</name>
<evidence type="ECO:0000313" key="3">
    <source>
        <dbReference type="Proteomes" id="UP000199137"/>
    </source>
</evidence>
<dbReference type="InterPro" id="IPR005149">
    <property type="entry name" value="Tscrpt_reg_PadR_N"/>
</dbReference>
<proteinExistence type="predicted"/>
<evidence type="ECO:0000259" key="1">
    <source>
        <dbReference type="Pfam" id="PF03551"/>
    </source>
</evidence>
<dbReference type="Pfam" id="PF03551">
    <property type="entry name" value="PadR"/>
    <property type="match status" value="1"/>
</dbReference>
<feature type="domain" description="Transcription regulator PadR N-terminal" evidence="1">
    <location>
        <begin position="2"/>
        <end position="45"/>
    </location>
</feature>
<dbReference type="InterPro" id="IPR036388">
    <property type="entry name" value="WH-like_DNA-bd_sf"/>
</dbReference>
<gene>
    <name evidence="2" type="ORF">SAMN05421854_11011</name>
</gene>
<dbReference type="EMBL" id="FOWC01000010">
    <property type="protein sequence ID" value="SFQ26429.1"/>
    <property type="molecule type" value="Genomic_DNA"/>
</dbReference>
<dbReference type="InterPro" id="IPR036390">
    <property type="entry name" value="WH_DNA-bd_sf"/>
</dbReference>
<organism evidence="2 3">
    <name type="scientific">Amycolatopsis rubida</name>
    <dbReference type="NCBI Taxonomy" id="112413"/>
    <lineage>
        <taxon>Bacteria</taxon>
        <taxon>Bacillati</taxon>
        <taxon>Actinomycetota</taxon>
        <taxon>Actinomycetes</taxon>
        <taxon>Pseudonocardiales</taxon>
        <taxon>Pseudonocardiaceae</taxon>
        <taxon>Amycolatopsis</taxon>
    </lineage>
</organism>
<dbReference type="Gene3D" id="1.10.10.10">
    <property type="entry name" value="Winged helix-like DNA-binding domain superfamily/Winged helix DNA-binding domain"/>
    <property type="match status" value="1"/>
</dbReference>